<dbReference type="GO" id="GO:0051287">
    <property type="term" value="F:NAD binding"/>
    <property type="evidence" value="ECO:0007669"/>
    <property type="project" value="InterPro"/>
</dbReference>
<protein>
    <recommendedName>
        <fullName evidence="4">glyoxylate reductase (NADP(+))</fullName>
        <ecNumber evidence="4">1.1.1.79</ecNumber>
    </recommendedName>
</protein>
<dbReference type="GO" id="GO:0030267">
    <property type="term" value="F:glyoxylate reductase (NADPH) activity"/>
    <property type="evidence" value="ECO:0007669"/>
    <property type="project" value="UniProtKB-EC"/>
</dbReference>
<comment type="similarity">
    <text evidence="5">Belongs to the D-isomer specific 2-hydroxyacid dehydrogenase family.</text>
</comment>
<accession>A0A2P5FKC9</accession>
<proteinExistence type="inferred from homology"/>
<keyword evidence="9" id="KW-1185">Reference proteome</keyword>
<feature type="domain" description="D-isomer specific 2-hydroxyacid dehydrogenase catalytic" evidence="6">
    <location>
        <begin position="67"/>
        <end position="338"/>
    </location>
</feature>
<feature type="domain" description="D-isomer specific 2-hydroxyacid dehydrogenase NAD-binding" evidence="7">
    <location>
        <begin position="136"/>
        <end position="308"/>
    </location>
</feature>
<dbReference type="PANTHER" id="PTHR10996:SF179">
    <property type="entry name" value="D-ISOMER SPECIFIC 2-HYDROXYACID DEHYDROGENASE FAMILY PROTEIN-RELATED"/>
    <property type="match status" value="1"/>
</dbReference>
<dbReference type="SUPFAM" id="SSF51735">
    <property type="entry name" value="NAD(P)-binding Rossmann-fold domains"/>
    <property type="match status" value="1"/>
</dbReference>
<comment type="caution">
    <text evidence="8">The sequence shown here is derived from an EMBL/GenBank/DDBJ whole genome shotgun (WGS) entry which is preliminary data.</text>
</comment>
<evidence type="ECO:0000313" key="9">
    <source>
        <dbReference type="Proteomes" id="UP000237000"/>
    </source>
</evidence>
<evidence type="ECO:0000256" key="2">
    <source>
        <dbReference type="ARBA" id="ARBA00023002"/>
    </source>
</evidence>
<dbReference type="Proteomes" id="UP000237000">
    <property type="component" value="Unassembled WGS sequence"/>
</dbReference>
<keyword evidence="1" id="KW-0521">NADP</keyword>
<keyword evidence="3" id="KW-0520">NAD</keyword>
<keyword evidence="2 5" id="KW-0560">Oxidoreductase</keyword>
<dbReference type="InterPro" id="IPR050223">
    <property type="entry name" value="D-isomer_2-hydroxyacid_DH"/>
</dbReference>
<dbReference type="PANTHER" id="PTHR10996">
    <property type="entry name" value="2-HYDROXYACID DEHYDROGENASE-RELATED"/>
    <property type="match status" value="1"/>
</dbReference>
<dbReference type="GO" id="GO:0016618">
    <property type="term" value="F:hydroxypyruvate reductase [NAD(P)H] activity"/>
    <property type="evidence" value="ECO:0007669"/>
    <property type="project" value="UniProtKB-ARBA"/>
</dbReference>
<dbReference type="Pfam" id="PF00389">
    <property type="entry name" value="2-Hacid_dh"/>
    <property type="match status" value="1"/>
</dbReference>
<gene>
    <name evidence="8" type="ORF">TorRG33x02_060460</name>
</gene>
<dbReference type="GO" id="GO:0009853">
    <property type="term" value="P:photorespiration"/>
    <property type="evidence" value="ECO:0007669"/>
    <property type="project" value="UniProtKB-ARBA"/>
</dbReference>
<dbReference type="Gene3D" id="3.40.50.720">
    <property type="entry name" value="NAD(P)-binding Rossmann-like Domain"/>
    <property type="match status" value="2"/>
</dbReference>
<dbReference type="CDD" id="cd12156">
    <property type="entry name" value="HPPR"/>
    <property type="match status" value="1"/>
</dbReference>
<dbReference type="InterPro" id="IPR006140">
    <property type="entry name" value="D-isomer_DH_NAD-bd"/>
</dbReference>
<dbReference type="GO" id="GO:0005829">
    <property type="term" value="C:cytosol"/>
    <property type="evidence" value="ECO:0007669"/>
    <property type="project" value="TreeGrafter"/>
</dbReference>
<evidence type="ECO:0000259" key="6">
    <source>
        <dbReference type="Pfam" id="PF00389"/>
    </source>
</evidence>
<dbReference type="OrthoDB" id="298012at2759"/>
<dbReference type="AlphaFoldDB" id="A0A2P5FKC9"/>
<dbReference type="EMBL" id="JXTC01000026">
    <property type="protein sequence ID" value="PON98216.1"/>
    <property type="molecule type" value="Genomic_DNA"/>
</dbReference>
<evidence type="ECO:0000256" key="3">
    <source>
        <dbReference type="ARBA" id="ARBA00023027"/>
    </source>
</evidence>
<dbReference type="InterPro" id="IPR036291">
    <property type="entry name" value="NAD(P)-bd_dom_sf"/>
</dbReference>
<dbReference type="Pfam" id="PF02826">
    <property type="entry name" value="2-Hacid_dh_C"/>
    <property type="match status" value="1"/>
</dbReference>
<reference evidence="9" key="1">
    <citation type="submission" date="2016-06" db="EMBL/GenBank/DDBJ databases">
        <title>Parallel loss of symbiosis genes in relatives of nitrogen-fixing non-legume Parasponia.</title>
        <authorList>
            <person name="Van Velzen R."/>
            <person name="Holmer R."/>
            <person name="Bu F."/>
            <person name="Rutten L."/>
            <person name="Van Zeijl A."/>
            <person name="Liu W."/>
            <person name="Santuari L."/>
            <person name="Cao Q."/>
            <person name="Sharma T."/>
            <person name="Shen D."/>
            <person name="Roswanjaya Y."/>
            <person name="Wardhani T."/>
            <person name="Kalhor M.S."/>
            <person name="Jansen J."/>
            <person name="Van den Hoogen J."/>
            <person name="Gungor B."/>
            <person name="Hartog M."/>
            <person name="Hontelez J."/>
            <person name="Verver J."/>
            <person name="Yang W.-C."/>
            <person name="Schijlen E."/>
            <person name="Repin R."/>
            <person name="Schilthuizen M."/>
            <person name="Schranz E."/>
            <person name="Heidstra R."/>
            <person name="Miyata K."/>
            <person name="Fedorova E."/>
            <person name="Kohlen W."/>
            <person name="Bisseling T."/>
            <person name="Smit S."/>
            <person name="Geurts R."/>
        </authorList>
    </citation>
    <scope>NUCLEOTIDE SEQUENCE [LARGE SCALE GENOMIC DNA]</scope>
    <source>
        <strain evidence="9">cv. RG33-2</strain>
    </source>
</reference>
<dbReference type="EC" id="1.1.1.79" evidence="4"/>
<dbReference type="SUPFAM" id="SSF52283">
    <property type="entry name" value="Formate/glycerate dehydrogenase catalytic domain-like"/>
    <property type="match status" value="1"/>
</dbReference>
<evidence type="ECO:0000256" key="5">
    <source>
        <dbReference type="RuleBase" id="RU003719"/>
    </source>
</evidence>
<name>A0A2P5FKC9_TREOI</name>
<evidence type="ECO:0000259" key="7">
    <source>
        <dbReference type="Pfam" id="PF02826"/>
    </source>
</evidence>
<evidence type="ECO:0000256" key="1">
    <source>
        <dbReference type="ARBA" id="ARBA00022857"/>
    </source>
</evidence>
<evidence type="ECO:0000313" key="8">
    <source>
        <dbReference type="EMBL" id="PON98216.1"/>
    </source>
</evidence>
<sequence>MVQSVNKTEAVNGNSRGLPVVLVLRPPPVLTMFEDRFAERFRILKAYDSGLPLDQFLASSPQAQSATALLCYGGIAIPDGIRISGEILRQLPSLKIVVSTSTGVNYIDVSECRRLGIAVVNAGDSVSEDVADMAVGLFIDVLRKISAADRYVRNGCWAASRDFPLGYKLRDKRVGIVGLGKIGTRVAKRLEAFGCKISYNSRKKKDAVSYHFYNDISELAAESDALIICCNLNDQTRHMIDAKVLHALGKHGVIVNVGRGEIVNEKEMIECLVRGEIGGAGLEAFEDEPNVPQELFGMENVVLSPHNGIFTIESLESLCEVTIGNLEAFFTQKPLLSEIMED</sequence>
<organism evidence="8 9">
    <name type="scientific">Trema orientale</name>
    <name type="common">Charcoal tree</name>
    <name type="synonym">Celtis orientalis</name>
    <dbReference type="NCBI Taxonomy" id="63057"/>
    <lineage>
        <taxon>Eukaryota</taxon>
        <taxon>Viridiplantae</taxon>
        <taxon>Streptophyta</taxon>
        <taxon>Embryophyta</taxon>
        <taxon>Tracheophyta</taxon>
        <taxon>Spermatophyta</taxon>
        <taxon>Magnoliopsida</taxon>
        <taxon>eudicotyledons</taxon>
        <taxon>Gunneridae</taxon>
        <taxon>Pentapetalae</taxon>
        <taxon>rosids</taxon>
        <taxon>fabids</taxon>
        <taxon>Rosales</taxon>
        <taxon>Cannabaceae</taxon>
        <taxon>Trema</taxon>
    </lineage>
</organism>
<dbReference type="STRING" id="63057.A0A2P5FKC9"/>
<evidence type="ECO:0000256" key="4">
    <source>
        <dbReference type="ARBA" id="ARBA00066661"/>
    </source>
</evidence>
<dbReference type="FunFam" id="3.40.50.720:FF:000213">
    <property type="entry name" value="Putative 2-hydroxyacid dehydrogenase"/>
    <property type="match status" value="1"/>
</dbReference>
<dbReference type="InParanoid" id="A0A2P5FKC9"/>
<dbReference type="InterPro" id="IPR006139">
    <property type="entry name" value="D-isomer_2_OHA_DH_cat_dom"/>
</dbReference>